<evidence type="ECO:0000313" key="2">
    <source>
        <dbReference type="EMBL" id="BBH92276.1"/>
    </source>
</evidence>
<name>A0A455SXH6_9CHLR</name>
<keyword evidence="1" id="KW-0472">Membrane</keyword>
<proteinExistence type="predicted"/>
<reference evidence="2" key="1">
    <citation type="submission" date="2018-12" db="EMBL/GenBank/DDBJ databases">
        <title>Novel natural products biosynthetic potential of the class Ktedonobacteria.</title>
        <authorList>
            <person name="Zheng Y."/>
            <person name="Saitou A."/>
            <person name="Wang C.M."/>
            <person name="Toyoda A."/>
            <person name="Minakuchi Y."/>
            <person name="Sekiguchi Y."/>
            <person name="Ueda K."/>
            <person name="Takano H."/>
            <person name="Sakai Y."/>
            <person name="Yokota A."/>
            <person name="Yabe S."/>
        </authorList>
    </citation>
    <scope>NUCLEOTIDE SEQUENCE</scope>
    <source>
        <strain evidence="2">A3-2</strain>
    </source>
</reference>
<keyword evidence="1" id="KW-0812">Transmembrane</keyword>
<accession>A0A455SXH6</accession>
<feature type="transmembrane region" description="Helical" evidence="1">
    <location>
        <begin position="236"/>
        <end position="260"/>
    </location>
</feature>
<keyword evidence="1" id="KW-1133">Transmembrane helix</keyword>
<organism evidence="2">
    <name type="scientific">Thermogemmatispora argillosa</name>
    <dbReference type="NCBI Taxonomy" id="2045280"/>
    <lineage>
        <taxon>Bacteria</taxon>
        <taxon>Bacillati</taxon>
        <taxon>Chloroflexota</taxon>
        <taxon>Ktedonobacteria</taxon>
        <taxon>Thermogemmatisporales</taxon>
        <taxon>Thermogemmatisporaceae</taxon>
        <taxon>Thermogemmatispora</taxon>
    </lineage>
</organism>
<protein>
    <submittedName>
        <fullName evidence="2">Uncharacterized protein</fullName>
    </submittedName>
</protein>
<dbReference type="EMBL" id="AP019377">
    <property type="protein sequence ID" value="BBH92276.1"/>
    <property type="molecule type" value="Genomic_DNA"/>
</dbReference>
<dbReference type="AlphaFoldDB" id="A0A455SXH6"/>
<sequence length="261" mass="30292">MQSMQYRYPLLDSQAQDQVTEHFLRSLQLALVAAPQAKELLQERQKRLAQQEHLLEQAAQDGFLWSEGISLFPSLLSTWAEKEALRVALAYPSLDFAAQKKAITSTFKWQLQQEAQVRWSALQLLQEQARRQRQLHDQEQAGYWQTVARQMLEEQRQRQATQVQWWTQVQQAQQHWAGLAYRGIEMAQHGQEQQYRFAEQIHAQVVQQLNATARRQELLVEQAVRQAAVRRWSTRCLLLLLLVIFGGALFGCAALAAIYLL</sequence>
<evidence type="ECO:0000256" key="1">
    <source>
        <dbReference type="SAM" id="Phobius"/>
    </source>
</evidence>
<gene>
    <name evidence="2" type="ORF">KTA_04750</name>
</gene>